<dbReference type="InterPro" id="IPR007450">
    <property type="entry name" value="BamE_dom"/>
</dbReference>
<accession>A0A059FTN3</accession>
<sequence>MSRRAILAIGLLTLPLTACLTPTRDYHGYVADEAQPRDMTPDVDTRSTVLAKLGSPSTKSVFDDKTWVYMSDVQSRIAFFKPKITNRSVTAIRFGDDDKVDEVLEYSADDGEVVNYAARETPTRGRELGLWEQIFGTVGGVRLPNSDERTPGNPTGR</sequence>
<keyword evidence="6" id="KW-1185">Reference proteome</keyword>
<evidence type="ECO:0000313" key="5">
    <source>
        <dbReference type="EMBL" id="KCZ93967.1"/>
    </source>
</evidence>
<reference evidence="5 6" key="1">
    <citation type="journal article" date="2014" name="Antonie Van Leeuwenhoek">
        <title>Hyphomonas beringensis sp. nov. and Hyphomonas chukchiensis sp. nov., isolated from surface seawater of the Bering Sea and Chukchi Sea.</title>
        <authorList>
            <person name="Li C."/>
            <person name="Lai Q."/>
            <person name="Li G."/>
            <person name="Dong C."/>
            <person name="Wang J."/>
            <person name="Liao Y."/>
            <person name="Shao Z."/>
        </authorList>
    </citation>
    <scope>NUCLEOTIDE SEQUENCE [LARGE SCALE GENOMIC DNA]</scope>
    <source>
        <strain evidence="5 6">MHS-2</strain>
    </source>
</reference>
<dbReference type="AlphaFoldDB" id="A0A059FTN3"/>
<dbReference type="GO" id="GO:0019867">
    <property type="term" value="C:outer membrane"/>
    <property type="evidence" value="ECO:0007669"/>
    <property type="project" value="InterPro"/>
</dbReference>
<protein>
    <submittedName>
        <fullName evidence="5">SmpA/OmlA family protein</fullName>
    </submittedName>
</protein>
<evidence type="ECO:0000259" key="4">
    <source>
        <dbReference type="Pfam" id="PF04355"/>
    </source>
</evidence>
<dbReference type="eggNOG" id="COG2913">
    <property type="taxonomic scope" value="Bacteria"/>
</dbReference>
<feature type="domain" description="Outer membrane protein assembly factor BamE" evidence="4">
    <location>
        <begin position="28"/>
        <end position="101"/>
    </location>
</feature>
<comment type="caution">
    <text evidence="5">The sequence shown here is derived from an EMBL/GenBank/DDBJ whole genome shotgun (WGS) entry which is preliminary data.</text>
</comment>
<dbReference type="EMBL" id="ARYK01000001">
    <property type="protein sequence ID" value="KCZ93967.1"/>
    <property type="molecule type" value="Genomic_DNA"/>
</dbReference>
<dbReference type="Proteomes" id="UP000025171">
    <property type="component" value="Unassembled WGS sequence"/>
</dbReference>
<keyword evidence="2" id="KW-0472">Membrane</keyword>
<organism evidence="5 6">
    <name type="scientific">Hyphomonas johnsonii MHS-2</name>
    <dbReference type="NCBI Taxonomy" id="1280950"/>
    <lineage>
        <taxon>Bacteria</taxon>
        <taxon>Pseudomonadati</taxon>
        <taxon>Pseudomonadota</taxon>
        <taxon>Alphaproteobacteria</taxon>
        <taxon>Hyphomonadales</taxon>
        <taxon>Hyphomonadaceae</taxon>
        <taxon>Hyphomonas</taxon>
    </lineage>
</organism>
<evidence type="ECO:0000313" key="6">
    <source>
        <dbReference type="Proteomes" id="UP000025171"/>
    </source>
</evidence>
<evidence type="ECO:0000256" key="1">
    <source>
        <dbReference type="ARBA" id="ARBA00022729"/>
    </source>
</evidence>
<dbReference type="PATRIC" id="fig|1280950.3.peg.265"/>
<name>A0A059FTN3_9PROT</name>
<keyword evidence="1 3" id="KW-0732">Signal</keyword>
<dbReference type="InterPro" id="IPR037873">
    <property type="entry name" value="BamE-like"/>
</dbReference>
<dbReference type="OrthoDB" id="7203955at2"/>
<gene>
    <name evidence="5" type="ORF">HJO_01290</name>
</gene>
<feature type="chain" id="PRO_5001578326" evidence="3">
    <location>
        <begin position="21"/>
        <end position="157"/>
    </location>
</feature>
<evidence type="ECO:0000256" key="3">
    <source>
        <dbReference type="SAM" id="SignalP"/>
    </source>
</evidence>
<dbReference type="RefSeq" id="WP_035612775.1">
    <property type="nucleotide sequence ID" value="NZ_ARYK01000001.1"/>
</dbReference>
<feature type="signal peptide" evidence="3">
    <location>
        <begin position="1"/>
        <end position="20"/>
    </location>
</feature>
<dbReference type="STRING" id="1280950.HJO_01290"/>
<dbReference type="Pfam" id="PF04355">
    <property type="entry name" value="BamE"/>
    <property type="match status" value="1"/>
</dbReference>
<evidence type="ECO:0000256" key="2">
    <source>
        <dbReference type="ARBA" id="ARBA00023136"/>
    </source>
</evidence>
<proteinExistence type="predicted"/>
<dbReference type="Gene3D" id="3.30.1450.10">
    <property type="match status" value="1"/>
</dbReference>